<evidence type="ECO:0000259" key="1">
    <source>
        <dbReference type="Pfam" id="PF04965"/>
    </source>
</evidence>
<sequence>MATLRRWDTGSKGSLFDRLQNDQPRLKGDAAFILSIKNNLRHIFNARPGECHGTKELGIIDVNDALLGTEEIQSSICHSIRHCIARYEPRISHTQVVVRQDPITFTYYFLVIAQIAQVYDIEKIELDIRINNNKLEVL</sequence>
<dbReference type="InterPro" id="IPR017737">
    <property type="entry name" value="TssE1-like"/>
</dbReference>
<feature type="domain" description="IraD/Gp25-like" evidence="1">
    <location>
        <begin position="35"/>
        <end position="101"/>
    </location>
</feature>
<proteinExistence type="predicted"/>
<dbReference type="EMBL" id="FOLW01000002">
    <property type="protein sequence ID" value="SFC31229.1"/>
    <property type="molecule type" value="Genomic_DNA"/>
</dbReference>
<accession>A0AAJ4W8L5</accession>
<organism evidence="2 3">
    <name type="scientific">Pragia fontium DSM 5563 = ATCC 49100</name>
    <dbReference type="NCBI Taxonomy" id="1122977"/>
    <lineage>
        <taxon>Bacteria</taxon>
        <taxon>Pseudomonadati</taxon>
        <taxon>Pseudomonadota</taxon>
        <taxon>Gammaproteobacteria</taxon>
        <taxon>Enterobacterales</taxon>
        <taxon>Budviciaceae</taxon>
        <taxon>Pragia</taxon>
    </lineage>
</organism>
<evidence type="ECO:0000313" key="3">
    <source>
        <dbReference type="Proteomes" id="UP000226420"/>
    </source>
</evidence>
<name>A0AAJ4W8L5_9GAMM</name>
<dbReference type="AlphaFoldDB" id="A0AAJ4W8L5"/>
<dbReference type="SUPFAM" id="SSF160719">
    <property type="entry name" value="gpW/gp25-like"/>
    <property type="match status" value="1"/>
</dbReference>
<evidence type="ECO:0000313" key="2">
    <source>
        <dbReference type="EMBL" id="SFC31229.1"/>
    </source>
</evidence>
<comment type="caution">
    <text evidence="2">The sequence shown here is derived from an EMBL/GenBank/DDBJ whole genome shotgun (WGS) entry which is preliminary data.</text>
</comment>
<dbReference type="RefSeq" id="WP_053007540.1">
    <property type="nucleotide sequence ID" value="NZ_FOLW01000002.1"/>
</dbReference>
<dbReference type="Gene3D" id="3.10.450.40">
    <property type="match status" value="1"/>
</dbReference>
<protein>
    <submittedName>
        <fullName evidence="2">Type VI secretion system protein</fullName>
    </submittedName>
</protein>
<dbReference type="Proteomes" id="UP000226420">
    <property type="component" value="Unassembled WGS sequence"/>
</dbReference>
<gene>
    <name evidence="2" type="ORF">SAMN02745723_10236</name>
</gene>
<reference evidence="2 3" key="1">
    <citation type="submission" date="2016-10" db="EMBL/GenBank/DDBJ databases">
        <authorList>
            <person name="Varghese N."/>
            <person name="Submissions S."/>
        </authorList>
    </citation>
    <scope>NUCLEOTIDE SEQUENCE [LARGE SCALE GENOMIC DNA]</scope>
    <source>
        <strain evidence="2 3">DSM 5563</strain>
    </source>
</reference>
<dbReference type="InterPro" id="IPR007048">
    <property type="entry name" value="IraD/Gp25-like"/>
</dbReference>
<dbReference type="NCBIfam" id="TIGR03357">
    <property type="entry name" value="VI_zyme"/>
    <property type="match status" value="1"/>
</dbReference>
<dbReference type="Pfam" id="PF04965">
    <property type="entry name" value="GPW_gp25"/>
    <property type="match status" value="1"/>
</dbReference>